<feature type="region of interest" description="Disordered" evidence="4">
    <location>
        <begin position="150"/>
        <end position="172"/>
    </location>
</feature>
<keyword evidence="7" id="KW-0969">Cilium</keyword>
<sequence length="325" mass="34721">MTKVRITTAMEQQQFLYNLENINTAMQNVQEQLSTGKVLNLPQDDPVAVSQDMDLASEISQISANLSTISSGLSWMNATQSAMQGMVTQLQQIQSNLVAAMNTSNQSSAGLQGYAETIAQLIQGVYQIADQTVGSRYLFGGQADNVAPTTYLKTSPNGTPQVIPPGAGPQSTPYNPFDDANASPPNVNQIIGNQVSIRVTVTAYDIFLTSPGGGPNLQDTLNDIQTDLQSGNTAGLKQDLTNLQANLNQVINLNAALGARIQRMTAAQNQLTQYQTNLSNLKGGIEGADMAQVMTQFSTDQVIYEAALQMGAQILLPTLVSYLPS</sequence>
<evidence type="ECO:0000259" key="6">
    <source>
        <dbReference type="Pfam" id="PF00700"/>
    </source>
</evidence>
<dbReference type="PANTHER" id="PTHR42792">
    <property type="entry name" value="FLAGELLIN"/>
    <property type="match status" value="1"/>
</dbReference>
<name>F8IK40_ALIAT</name>
<comment type="function">
    <text evidence="3">Flagellin is the subunit protein which polymerizes to form the filaments of bacterial flagella.</text>
</comment>
<gene>
    <name evidence="7" type="primary">flgL</name>
    <name evidence="7" type="ordered locus">TC41_2855</name>
</gene>
<accession>F8IK40</accession>
<proteinExistence type="inferred from homology"/>
<comment type="subcellular location">
    <subcellularLocation>
        <location evidence="3">Secreted</location>
    </subcellularLocation>
    <subcellularLocation>
        <location evidence="3">Bacterial flagellum</location>
    </subcellularLocation>
</comment>
<keyword evidence="2 3" id="KW-0975">Bacterial flagellum</keyword>
<feature type="compositionally biased region" description="Polar residues" evidence="4">
    <location>
        <begin position="150"/>
        <end position="160"/>
    </location>
</feature>
<dbReference type="Pfam" id="PF00700">
    <property type="entry name" value="Flagellin_C"/>
    <property type="match status" value="1"/>
</dbReference>
<dbReference type="EMBL" id="CP002902">
    <property type="protein sequence ID" value="AEJ44746.1"/>
    <property type="molecule type" value="Genomic_DNA"/>
</dbReference>
<evidence type="ECO:0000256" key="1">
    <source>
        <dbReference type="ARBA" id="ARBA00005709"/>
    </source>
</evidence>
<dbReference type="GO" id="GO:0005198">
    <property type="term" value="F:structural molecule activity"/>
    <property type="evidence" value="ECO:0007669"/>
    <property type="project" value="UniProtKB-UniRule"/>
</dbReference>
<dbReference type="eggNOG" id="COG1344">
    <property type="taxonomic scope" value="Bacteria"/>
</dbReference>
<comment type="similarity">
    <text evidence="1 3">Belongs to the bacterial flagellin family.</text>
</comment>
<reference evidence="7 8" key="1">
    <citation type="journal article" date="2011" name="J. Bacteriol.">
        <title>Complete Genome Sequence of Alicyclobacillus acidocaldarius Strain Tc-4-1.</title>
        <authorList>
            <person name="Chen Y."/>
            <person name="He Y."/>
            <person name="Zhang B."/>
            <person name="Yang J."/>
            <person name="Li W."/>
            <person name="Dong Z."/>
            <person name="Hu S."/>
        </authorList>
    </citation>
    <scope>NUCLEOTIDE SEQUENCE [LARGE SCALE GENOMIC DNA]</scope>
    <source>
        <strain evidence="7 8">Tc-4-1</strain>
    </source>
</reference>
<evidence type="ECO:0000256" key="3">
    <source>
        <dbReference type="RuleBase" id="RU362073"/>
    </source>
</evidence>
<keyword evidence="7" id="KW-0282">Flagellum</keyword>
<protein>
    <recommendedName>
        <fullName evidence="3">Flagellin</fullName>
    </recommendedName>
</protein>
<dbReference type="SUPFAM" id="SSF64518">
    <property type="entry name" value="Phase 1 flagellin"/>
    <property type="match status" value="1"/>
</dbReference>
<organism evidence="7 8">
    <name type="scientific">Alicyclobacillus acidocaldarius (strain Tc-4-1)</name>
    <name type="common">Bacillus acidocaldarius</name>
    <dbReference type="NCBI Taxonomy" id="1048834"/>
    <lineage>
        <taxon>Bacteria</taxon>
        <taxon>Bacillati</taxon>
        <taxon>Bacillota</taxon>
        <taxon>Bacilli</taxon>
        <taxon>Bacillales</taxon>
        <taxon>Alicyclobacillaceae</taxon>
        <taxon>Alicyclobacillus</taxon>
    </lineage>
</organism>
<dbReference type="KEGG" id="aad:TC41_2855"/>
<evidence type="ECO:0000256" key="4">
    <source>
        <dbReference type="SAM" id="MobiDB-lite"/>
    </source>
</evidence>
<dbReference type="GO" id="GO:0009288">
    <property type="term" value="C:bacterial-type flagellum"/>
    <property type="evidence" value="ECO:0007669"/>
    <property type="project" value="UniProtKB-SubCell"/>
</dbReference>
<feature type="domain" description="Flagellin C-terminal" evidence="6">
    <location>
        <begin position="242"/>
        <end position="314"/>
    </location>
</feature>
<dbReference type="STRING" id="1048834.TC41_2855"/>
<evidence type="ECO:0000313" key="7">
    <source>
        <dbReference type="EMBL" id="AEJ44746.1"/>
    </source>
</evidence>
<evidence type="ECO:0000259" key="5">
    <source>
        <dbReference type="Pfam" id="PF00669"/>
    </source>
</evidence>
<keyword evidence="7" id="KW-0966">Cell projection</keyword>
<feature type="domain" description="Flagellin N-terminal" evidence="5">
    <location>
        <begin position="6"/>
        <end position="141"/>
    </location>
</feature>
<dbReference type="Proteomes" id="UP000000292">
    <property type="component" value="Chromosome"/>
</dbReference>
<reference evidence="8" key="2">
    <citation type="submission" date="2011-06" db="EMBL/GenBank/DDBJ databases">
        <title>The complete genome sequence of Alicyclobacillus acidocaldarius sp. Tc-4-1.</title>
        <authorList>
            <person name="Chen Y."/>
            <person name="He Y."/>
            <person name="Dong Z."/>
            <person name="Hu S."/>
        </authorList>
    </citation>
    <scope>NUCLEOTIDE SEQUENCE [LARGE SCALE GENOMIC DNA]</scope>
    <source>
        <strain evidence="8">Tc-4-1</strain>
    </source>
</reference>
<dbReference type="HOGENOM" id="CLU_024437_2_1_9"/>
<dbReference type="InterPro" id="IPR001492">
    <property type="entry name" value="Flagellin"/>
</dbReference>
<dbReference type="Gene3D" id="1.20.1330.10">
    <property type="entry name" value="f41 fragment of flagellin, N-terminal domain"/>
    <property type="match status" value="1"/>
</dbReference>
<dbReference type="InterPro" id="IPR001029">
    <property type="entry name" value="Flagellin_N"/>
</dbReference>
<dbReference type="InterPro" id="IPR046358">
    <property type="entry name" value="Flagellin_C"/>
</dbReference>
<dbReference type="Pfam" id="PF00669">
    <property type="entry name" value="Flagellin_N"/>
    <property type="match status" value="1"/>
</dbReference>
<evidence type="ECO:0000256" key="2">
    <source>
        <dbReference type="ARBA" id="ARBA00023143"/>
    </source>
</evidence>
<evidence type="ECO:0000313" key="8">
    <source>
        <dbReference type="Proteomes" id="UP000000292"/>
    </source>
</evidence>
<dbReference type="PATRIC" id="fig|1048834.4.peg.2710"/>
<dbReference type="GO" id="GO:0005576">
    <property type="term" value="C:extracellular region"/>
    <property type="evidence" value="ECO:0007669"/>
    <property type="project" value="UniProtKB-SubCell"/>
</dbReference>
<dbReference type="AlphaFoldDB" id="F8IK40"/>
<dbReference type="PANTHER" id="PTHR42792:SF1">
    <property type="entry name" value="FLAGELLAR HOOK-ASSOCIATED PROTEIN 3"/>
    <property type="match status" value="1"/>
</dbReference>
<keyword evidence="3" id="KW-0964">Secreted</keyword>